<sequence length="120" mass="13038">MFLYRRSGEAAAGAARAKDLEERLDAAREDTAKLLQAVTALAKQGGGRVGETYSTDDVKSERLAAGQELQEALEALHARHKEDVAGVESAAKHQSEATDALRQELAALREQLARDNETHR</sequence>
<dbReference type="OrthoDB" id="6377913at2759"/>
<proteinExistence type="predicted"/>
<evidence type="ECO:0000313" key="2">
    <source>
        <dbReference type="EMBL" id="MPC23280.1"/>
    </source>
</evidence>
<feature type="coiled-coil region" evidence="1">
    <location>
        <begin position="10"/>
        <end position="37"/>
    </location>
</feature>
<evidence type="ECO:0000313" key="3">
    <source>
        <dbReference type="Proteomes" id="UP000324222"/>
    </source>
</evidence>
<accession>A0A5B7DP42</accession>
<reference evidence="2 3" key="1">
    <citation type="submission" date="2019-05" db="EMBL/GenBank/DDBJ databases">
        <title>Another draft genome of Portunus trituberculatus and its Hox gene families provides insights of decapod evolution.</title>
        <authorList>
            <person name="Jeong J.-H."/>
            <person name="Song I."/>
            <person name="Kim S."/>
            <person name="Choi T."/>
            <person name="Kim D."/>
            <person name="Ryu S."/>
            <person name="Kim W."/>
        </authorList>
    </citation>
    <scope>NUCLEOTIDE SEQUENCE [LARGE SCALE GENOMIC DNA]</scope>
    <source>
        <tissue evidence="2">Muscle</tissue>
    </source>
</reference>
<gene>
    <name evidence="2" type="ORF">E2C01_016321</name>
</gene>
<feature type="coiled-coil region" evidence="1">
    <location>
        <begin position="91"/>
        <end position="118"/>
    </location>
</feature>
<name>A0A5B7DP42_PORTR</name>
<organism evidence="2 3">
    <name type="scientific">Portunus trituberculatus</name>
    <name type="common">Swimming crab</name>
    <name type="synonym">Neptunus trituberculatus</name>
    <dbReference type="NCBI Taxonomy" id="210409"/>
    <lineage>
        <taxon>Eukaryota</taxon>
        <taxon>Metazoa</taxon>
        <taxon>Ecdysozoa</taxon>
        <taxon>Arthropoda</taxon>
        <taxon>Crustacea</taxon>
        <taxon>Multicrustacea</taxon>
        <taxon>Malacostraca</taxon>
        <taxon>Eumalacostraca</taxon>
        <taxon>Eucarida</taxon>
        <taxon>Decapoda</taxon>
        <taxon>Pleocyemata</taxon>
        <taxon>Brachyura</taxon>
        <taxon>Eubrachyura</taxon>
        <taxon>Portunoidea</taxon>
        <taxon>Portunidae</taxon>
        <taxon>Portuninae</taxon>
        <taxon>Portunus</taxon>
    </lineage>
</organism>
<protein>
    <submittedName>
        <fullName evidence="2">Uncharacterized protein</fullName>
    </submittedName>
</protein>
<keyword evidence="1" id="KW-0175">Coiled coil</keyword>
<dbReference type="Proteomes" id="UP000324222">
    <property type="component" value="Unassembled WGS sequence"/>
</dbReference>
<comment type="caution">
    <text evidence="2">The sequence shown here is derived from an EMBL/GenBank/DDBJ whole genome shotgun (WGS) entry which is preliminary data.</text>
</comment>
<evidence type="ECO:0000256" key="1">
    <source>
        <dbReference type="SAM" id="Coils"/>
    </source>
</evidence>
<dbReference type="AlphaFoldDB" id="A0A5B7DP42"/>
<dbReference type="EMBL" id="VSRR010001186">
    <property type="protein sequence ID" value="MPC23280.1"/>
    <property type="molecule type" value="Genomic_DNA"/>
</dbReference>
<keyword evidence="3" id="KW-1185">Reference proteome</keyword>